<gene>
    <name evidence="2" type="ORF">CPB83DRAFT_846544</name>
</gene>
<feature type="signal peptide" evidence="1">
    <location>
        <begin position="1"/>
        <end position="22"/>
    </location>
</feature>
<sequence length="71" mass="8336">MGRTKKTKATIVLLSIFRGLAPLLEISLCEREQRPSETQRLCATAREPRIDCTNYIWKARNWYITRSAYFV</sequence>
<reference evidence="2" key="1">
    <citation type="submission" date="2020-11" db="EMBL/GenBank/DDBJ databases">
        <authorList>
            <consortium name="DOE Joint Genome Institute"/>
            <person name="Ahrendt S."/>
            <person name="Riley R."/>
            <person name="Andreopoulos W."/>
            <person name="Labutti K."/>
            <person name="Pangilinan J."/>
            <person name="Ruiz-Duenas F.J."/>
            <person name="Barrasa J.M."/>
            <person name="Sanchez-Garcia M."/>
            <person name="Camarero S."/>
            <person name="Miyauchi S."/>
            <person name="Serrano A."/>
            <person name="Linde D."/>
            <person name="Babiker R."/>
            <person name="Drula E."/>
            <person name="Ayuso-Fernandez I."/>
            <person name="Pacheco R."/>
            <person name="Padilla G."/>
            <person name="Ferreira P."/>
            <person name="Barriuso J."/>
            <person name="Kellner H."/>
            <person name="Castanera R."/>
            <person name="Alfaro M."/>
            <person name="Ramirez L."/>
            <person name="Pisabarro A.G."/>
            <person name="Kuo A."/>
            <person name="Tritt A."/>
            <person name="Lipzen A."/>
            <person name="He G."/>
            <person name="Yan M."/>
            <person name="Ng V."/>
            <person name="Cullen D."/>
            <person name="Martin F."/>
            <person name="Rosso M.-N."/>
            <person name="Henrissat B."/>
            <person name="Hibbett D."/>
            <person name="Martinez A.T."/>
            <person name="Grigoriev I.V."/>
        </authorList>
    </citation>
    <scope>NUCLEOTIDE SEQUENCE</scope>
    <source>
        <strain evidence="2">CBS 506.95</strain>
    </source>
</reference>
<accession>A0A9P6EQK5</accession>
<evidence type="ECO:0000313" key="3">
    <source>
        <dbReference type="Proteomes" id="UP000807306"/>
    </source>
</evidence>
<keyword evidence="3" id="KW-1185">Reference proteome</keyword>
<evidence type="ECO:0000313" key="2">
    <source>
        <dbReference type="EMBL" id="KAF9532884.1"/>
    </source>
</evidence>
<dbReference type="EMBL" id="MU157830">
    <property type="protein sequence ID" value="KAF9532884.1"/>
    <property type="molecule type" value="Genomic_DNA"/>
</dbReference>
<feature type="chain" id="PRO_5040473665" description="Secreted protein" evidence="1">
    <location>
        <begin position="23"/>
        <end position="71"/>
    </location>
</feature>
<dbReference type="Proteomes" id="UP000807306">
    <property type="component" value="Unassembled WGS sequence"/>
</dbReference>
<dbReference type="AlphaFoldDB" id="A0A9P6EQK5"/>
<keyword evidence="1" id="KW-0732">Signal</keyword>
<evidence type="ECO:0000256" key="1">
    <source>
        <dbReference type="SAM" id="SignalP"/>
    </source>
</evidence>
<comment type="caution">
    <text evidence="2">The sequence shown here is derived from an EMBL/GenBank/DDBJ whole genome shotgun (WGS) entry which is preliminary data.</text>
</comment>
<proteinExistence type="predicted"/>
<name>A0A9P6EQK5_9AGAR</name>
<organism evidence="2 3">
    <name type="scientific">Crepidotus variabilis</name>
    <dbReference type="NCBI Taxonomy" id="179855"/>
    <lineage>
        <taxon>Eukaryota</taxon>
        <taxon>Fungi</taxon>
        <taxon>Dikarya</taxon>
        <taxon>Basidiomycota</taxon>
        <taxon>Agaricomycotina</taxon>
        <taxon>Agaricomycetes</taxon>
        <taxon>Agaricomycetidae</taxon>
        <taxon>Agaricales</taxon>
        <taxon>Agaricineae</taxon>
        <taxon>Crepidotaceae</taxon>
        <taxon>Crepidotus</taxon>
    </lineage>
</organism>
<protein>
    <recommendedName>
        <fullName evidence="4">Secreted protein</fullName>
    </recommendedName>
</protein>
<evidence type="ECO:0008006" key="4">
    <source>
        <dbReference type="Google" id="ProtNLM"/>
    </source>
</evidence>